<keyword evidence="1 2" id="KW-0808">Transferase</keyword>
<dbReference type="PANTHER" id="PTHR13707:SF60">
    <property type="entry name" value="ACETATE COA-TRANSFERASE SUBUNIT ALPHA"/>
    <property type="match status" value="1"/>
</dbReference>
<name>A0A1I2W8B4_9BACL</name>
<dbReference type="InterPro" id="IPR012792">
    <property type="entry name" value="3-oxoacid_CoA-transf_A"/>
</dbReference>
<dbReference type="Pfam" id="PF01144">
    <property type="entry name" value="CoA_trans"/>
    <property type="match status" value="1"/>
</dbReference>
<dbReference type="InterPro" id="IPR037171">
    <property type="entry name" value="NagB/RpiA_transferase-like"/>
</dbReference>
<dbReference type="Proteomes" id="UP000198752">
    <property type="component" value="Unassembled WGS sequence"/>
</dbReference>
<dbReference type="EMBL" id="FOOY01000036">
    <property type="protein sequence ID" value="SFG96867.1"/>
    <property type="molecule type" value="Genomic_DNA"/>
</dbReference>
<proteinExistence type="predicted"/>
<accession>A0A1I2W8B4</accession>
<evidence type="ECO:0000313" key="3">
    <source>
        <dbReference type="Proteomes" id="UP000198752"/>
    </source>
</evidence>
<dbReference type="AlphaFoldDB" id="A0A1I2W8B4"/>
<dbReference type="SUPFAM" id="SSF100950">
    <property type="entry name" value="NagB/RpiA/CoA transferase-like"/>
    <property type="match status" value="1"/>
</dbReference>
<sequence>MEQVSSKKKTVDQALVYIKDECRLMYGGFGGIGSPPTLIEGIFEKGVKNLHLIGNDAAFPEVGVGRLISNGRVKSMITSHIGSNPNSGKLMSEGKLDVSFYPQGTLAEKIRCGGVGLGGILVDIGMDTIVDDGKQRVEVNGKTYMLEPALTGDVAIVYAERADEYGNLIYDKTARNFNPLVAMAADITIAEVKEIVPRGALNPEMIATPGVFVDYLVESKGVNWTWAWQEN</sequence>
<keyword evidence="3" id="KW-1185">Reference proteome</keyword>
<dbReference type="STRING" id="269670.SAMN02982927_03416"/>
<dbReference type="GO" id="GO:0008410">
    <property type="term" value="F:CoA-transferase activity"/>
    <property type="evidence" value="ECO:0007669"/>
    <property type="project" value="InterPro"/>
</dbReference>
<gene>
    <name evidence="2" type="ORF">SAMN02982927_03416</name>
</gene>
<dbReference type="OrthoDB" id="9777193at2"/>
<protein>
    <submittedName>
        <fullName evidence="2">Acetate CoA/acetoacetate CoA-transferase alpha subunit</fullName>
    </submittedName>
</protein>
<evidence type="ECO:0000256" key="1">
    <source>
        <dbReference type="ARBA" id="ARBA00022679"/>
    </source>
</evidence>
<dbReference type="InterPro" id="IPR004165">
    <property type="entry name" value="CoA_trans_fam_I"/>
</dbReference>
<dbReference type="PANTHER" id="PTHR13707">
    <property type="entry name" value="KETOACID-COENZYME A TRANSFERASE"/>
    <property type="match status" value="1"/>
</dbReference>
<dbReference type="NCBIfam" id="TIGR02429">
    <property type="entry name" value="pcaI_scoA_fam"/>
    <property type="match status" value="1"/>
</dbReference>
<dbReference type="RefSeq" id="WP_093674740.1">
    <property type="nucleotide sequence ID" value="NZ_FOOY01000036.1"/>
</dbReference>
<dbReference type="SMART" id="SM00882">
    <property type="entry name" value="CoA_trans"/>
    <property type="match status" value="1"/>
</dbReference>
<reference evidence="3" key="1">
    <citation type="submission" date="2016-10" db="EMBL/GenBank/DDBJ databases">
        <authorList>
            <person name="Varghese N."/>
            <person name="Submissions S."/>
        </authorList>
    </citation>
    <scope>NUCLEOTIDE SEQUENCE [LARGE SCALE GENOMIC DNA]</scope>
    <source>
        <strain evidence="3">ATCC 700379</strain>
    </source>
</reference>
<evidence type="ECO:0000313" key="2">
    <source>
        <dbReference type="EMBL" id="SFG96867.1"/>
    </source>
</evidence>
<dbReference type="Gene3D" id="3.40.1080.10">
    <property type="entry name" value="Glutaconate Coenzyme A-transferase"/>
    <property type="match status" value="1"/>
</dbReference>
<organism evidence="2 3">
    <name type="scientific">Sporolactobacillus nakayamae</name>
    <dbReference type="NCBI Taxonomy" id="269670"/>
    <lineage>
        <taxon>Bacteria</taxon>
        <taxon>Bacillati</taxon>
        <taxon>Bacillota</taxon>
        <taxon>Bacilli</taxon>
        <taxon>Bacillales</taxon>
        <taxon>Sporolactobacillaceae</taxon>
        <taxon>Sporolactobacillus</taxon>
    </lineage>
</organism>